<reference evidence="2 3" key="1">
    <citation type="journal article" date="2015" name="Sci. Rep.">
        <title>The power of single molecule real-time sequencing technology in the de novo assembly of a eukaryotic genome.</title>
        <authorList>
            <person name="Sakai H."/>
            <person name="Naito K."/>
            <person name="Ogiso-Tanaka E."/>
            <person name="Takahashi Y."/>
            <person name="Iseki K."/>
            <person name="Muto C."/>
            <person name="Satou K."/>
            <person name="Teruya K."/>
            <person name="Shiroma A."/>
            <person name="Shimoji M."/>
            <person name="Hirano T."/>
            <person name="Itoh T."/>
            <person name="Kaga A."/>
            <person name="Tomooka N."/>
        </authorList>
    </citation>
    <scope>NUCLEOTIDE SEQUENCE [LARGE SCALE GENOMIC DNA]</scope>
    <source>
        <strain evidence="3">cv. Shumari</strain>
    </source>
</reference>
<accession>A0A0S3T319</accession>
<dbReference type="Proteomes" id="UP000291084">
    <property type="component" value="Chromosome 10"/>
</dbReference>
<sequence length="72" mass="8151">MIEVGREMKEASITKMGLFILLSSHMIKGVCADFQLSSTPHKLEKLTVSSRSSSKEEESNYLHVQQQKENQP</sequence>
<protein>
    <submittedName>
        <fullName evidence="2">Uncharacterized protein</fullName>
    </submittedName>
</protein>
<evidence type="ECO:0000313" key="3">
    <source>
        <dbReference type="Proteomes" id="UP000291084"/>
    </source>
</evidence>
<gene>
    <name evidence="2" type="primary">Vigan.10G083800</name>
    <name evidence="2" type="ORF">VIGAN_10083800</name>
</gene>
<organism evidence="2 3">
    <name type="scientific">Vigna angularis var. angularis</name>
    <dbReference type="NCBI Taxonomy" id="157739"/>
    <lineage>
        <taxon>Eukaryota</taxon>
        <taxon>Viridiplantae</taxon>
        <taxon>Streptophyta</taxon>
        <taxon>Embryophyta</taxon>
        <taxon>Tracheophyta</taxon>
        <taxon>Spermatophyta</taxon>
        <taxon>Magnoliopsida</taxon>
        <taxon>eudicotyledons</taxon>
        <taxon>Gunneridae</taxon>
        <taxon>Pentapetalae</taxon>
        <taxon>rosids</taxon>
        <taxon>fabids</taxon>
        <taxon>Fabales</taxon>
        <taxon>Fabaceae</taxon>
        <taxon>Papilionoideae</taxon>
        <taxon>50 kb inversion clade</taxon>
        <taxon>NPAAA clade</taxon>
        <taxon>indigoferoid/millettioid clade</taxon>
        <taxon>Phaseoleae</taxon>
        <taxon>Vigna</taxon>
    </lineage>
</organism>
<evidence type="ECO:0000256" key="1">
    <source>
        <dbReference type="SAM" id="MobiDB-lite"/>
    </source>
</evidence>
<feature type="region of interest" description="Disordered" evidence="1">
    <location>
        <begin position="45"/>
        <end position="72"/>
    </location>
</feature>
<proteinExistence type="predicted"/>
<feature type="compositionally biased region" description="Polar residues" evidence="1">
    <location>
        <begin position="62"/>
        <end position="72"/>
    </location>
</feature>
<keyword evidence="3" id="KW-1185">Reference proteome</keyword>
<dbReference type="EMBL" id="AP015043">
    <property type="protein sequence ID" value="BAT99408.1"/>
    <property type="molecule type" value="Genomic_DNA"/>
</dbReference>
<dbReference type="AlphaFoldDB" id="A0A0S3T319"/>
<evidence type="ECO:0000313" key="2">
    <source>
        <dbReference type="EMBL" id="BAT99408.1"/>
    </source>
</evidence>
<name>A0A0S3T319_PHAAN</name>